<dbReference type="EMBL" id="BSEV01000002">
    <property type="protein sequence ID" value="GLK08047.1"/>
    <property type="molecule type" value="Genomic_DNA"/>
</dbReference>
<evidence type="ECO:0000313" key="3">
    <source>
        <dbReference type="Proteomes" id="UP001143474"/>
    </source>
</evidence>
<dbReference type="PANTHER" id="PTHR43546:SF7">
    <property type="entry name" value="METALLO-BETA-LACTAMASE DOMAIN-CONTAINING PROTEIN"/>
    <property type="match status" value="1"/>
</dbReference>
<dbReference type="RefSeq" id="WP_271216566.1">
    <property type="nucleotide sequence ID" value="NZ_BAAAVD010000040.1"/>
</dbReference>
<dbReference type="InterPro" id="IPR001279">
    <property type="entry name" value="Metallo-B-lactamas"/>
</dbReference>
<accession>A0A9W6HXT0</accession>
<sequence length="276" mass="30817">MPDPHNASVFFVGNATTLIRYNGLTLLTDPNFLHRGQRAYLGHGLSSRRLTDPAIDVDELPPLDAVVLSHMHGDHWDRVARRGLDKSTPIITTRHAARRLRRQGFGQVVGLDTWHDHELHSGDHTVRITALPARHAPGPAQMLLPPVMGSMLEFSGADERVELRLHISGDTLMDRRLSGIPRRFPDIDVAIVHLGGTKLLGVLKVTMDGEQGARWTRLIDPRTVLPVHYDDYTVFTSSLDDFRRHIERAGLEDRVRYVARGETCSLPVRPMAGGTP</sequence>
<dbReference type="Pfam" id="PF12706">
    <property type="entry name" value="Lactamase_B_2"/>
    <property type="match status" value="1"/>
</dbReference>
<organism evidence="2 3">
    <name type="scientific">Streptosporangium carneum</name>
    <dbReference type="NCBI Taxonomy" id="47481"/>
    <lineage>
        <taxon>Bacteria</taxon>
        <taxon>Bacillati</taxon>
        <taxon>Actinomycetota</taxon>
        <taxon>Actinomycetes</taxon>
        <taxon>Streptosporangiales</taxon>
        <taxon>Streptosporangiaceae</taxon>
        <taxon>Streptosporangium</taxon>
    </lineage>
</organism>
<dbReference type="Proteomes" id="UP001143474">
    <property type="component" value="Unassembled WGS sequence"/>
</dbReference>
<dbReference type="InterPro" id="IPR050114">
    <property type="entry name" value="UPF0173_UPF0282_UlaG_hydrolase"/>
</dbReference>
<evidence type="ECO:0000313" key="2">
    <source>
        <dbReference type="EMBL" id="GLK08047.1"/>
    </source>
</evidence>
<reference evidence="2" key="2">
    <citation type="submission" date="2023-01" db="EMBL/GenBank/DDBJ databases">
        <authorList>
            <person name="Sun Q."/>
            <person name="Evtushenko L."/>
        </authorList>
    </citation>
    <scope>NUCLEOTIDE SEQUENCE</scope>
    <source>
        <strain evidence="2">VKM Ac-2007</strain>
    </source>
</reference>
<protein>
    <recommendedName>
        <fullName evidence="1">Metallo-beta-lactamase domain-containing protein</fullName>
    </recommendedName>
</protein>
<keyword evidence="3" id="KW-1185">Reference proteome</keyword>
<reference evidence="2" key="1">
    <citation type="journal article" date="2014" name="Int. J. Syst. Evol. Microbiol.">
        <title>Complete genome sequence of Corynebacterium casei LMG S-19264T (=DSM 44701T), isolated from a smear-ripened cheese.</title>
        <authorList>
            <consortium name="US DOE Joint Genome Institute (JGI-PGF)"/>
            <person name="Walter F."/>
            <person name="Albersmeier A."/>
            <person name="Kalinowski J."/>
            <person name="Ruckert C."/>
        </authorList>
    </citation>
    <scope>NUCLEOTIDE SEQUENCE</scope>
    <source>
        <strain evidence="2">VKM Ac-2007</strain>
    </source>
</reference>
<feature type="domain" description="Metallo-beta-lactamase" evidence="1">
    <location>
        <begin position="43"/>
        <end position="229"/>
    </location>
</feature>
<comment type="caution">
    <text evidence="2">The sequence shown here is derived from an EMBL/GenBank/DDBJ whole genome shotgun (WGS) entry which is preliminary data.</text>
</comment>
<dbReference type="Gene3D" id="3.60.15.10">
    <property type="entry name" value="Ribonuclease Z/Hydroxyacylglutathione hydrolase-like"/>
    <property type="match status" value="1"/>
</dbReference>
<evidence type="ECO:0000259" key="1">
    <source>
        <dbReference type="Pfam" id="PF12706"/>
    </source>
</evidence>
<dbReference type="InterPro" id="IPR036866">
    <property type="entry name" value="RibonucZ/Hydroxyglut_hydro"/>
</dbReference>
<gene>
    <name evidence="2" type="ORF">GCM10017600_14520</name>
</gene>
<dbReference type="PANTHER" id="PTHR43546">
    <property type="entry name" value="UPF0173 METAL-DEPENDENT HYDROLASE MJ1163-RELATED"/>
    <property type="match status" value="1"/>
</dbReference>
<dbReference type="AlphaFoldDB" id="A0A9W6HXT0"/>
<proteinExistence type="predicted"/>
<dbReference type="SUPFAM" id="SSF56281">
    <property type="entry name" value="Metallo-hydrolase/oxidoreductase"/>
    <property type="match status" value="1"/>
</dbReference>
<name>A0A9W6HXT0_9ACTN</name>